<organism evidence="2 3">
    <name type="scientific">Clohesyomyces aquaticus</name>
    <dbReference type="NCBI Taxonomy" id="1231657"/>
    <lineage>
        <taxon>Eukaryota</taxon>
        <taxon>Fungi</taxon>
        <taxon>Dikarya</taxon>
        <taxon>Ascomycota</taxon>
        <taxon>Pezizomycotina</taxon>
        <taxon>Dothideomycetes</taxon>
        <taxon>Pleosporomycetidae</taxon>
        <taxon>Pleosporales</taxon>
        <taxon>Lindgomycetaceae</taxon>
        <taxon>Clohesyomyces</taxon>
    </lineage>
</organism>
<evidence type="ECO:0000256" key="1">
    <source>
        <dbReference type="SAM" id="Phobius"/>
    </source>
</evidence>
<dbReference type="Proteomes" id="UP000193144">
    <property type="component" value="Unassembled WGS sequence"/>
</dbReference>
<name>A0A1Y2A765_9PLEO</name>
<comment type="caution">
    <text evidence="2">The sequence shown here is derived from an EMBL/GenBank/DDBJ whole genome shotgun (WGS) entry which is preliminary data.</text>
</comment>
<keyword evidence="1" id="KW-1133">Transmembrane helix</keyword>
<evidence type="ECO:0000313" key="2">
    <source>
        <dbReference type="EMBL" id="ORY18382.1"/>
    </source>
</evidence>
<sequence>MWLRASTPKFEIRDARDPGSIFHRGIFKKETCAAGIVEIRFAYADAPTPTKSNEKAATALECQSNAKSKAGLGGIIWTIMIVVFLFSRLCILTVALLGRWNWNICNWMERTHRHEKRIAFALRGARDLVIGNLSSDDLRFLDVHADGGDP</sequence>
<reference evidence="2 3" key="1">
    <citation type="submission" date="2016-07" db="EMBL/GenBank/DDBJ databases">
        <title>Pervasive Adenine N6-methylation of Active Genes in Fungi.</title>
        <authorList>
            <consortium name="DOE Joint Genome Institute"/>
            <person name="Mondo S.J."/>
            <person name="Dannebaum R.O."/>
            <person name="Kuo R.C."/>
            <person name="Labutti K."/>
            <person name="Haridas S."/>
            <person name="Kuo A."/>
            <person name="Salamov A."/>
            <person name="Ahrendt S.R."/>
            <person name="Lipzen A."/>
            <person name="Sullivan W."/>
            <person name="Andreopoulos W.B."/>
            <person name="Clum A."/>
            <person name="Lindquist E."/>
            <person name="Daum C."/>
            <person name="Ramamoorthy G.K."/>
            <person name="Gryganskyi A."/>
            <person name="Culley D."/>
            <person name="Magnuson J.K."/>
            <person name="James T.Y."/>
            <person name="O'Malley M.A."/>
            <person name="Stajich J.E."/>
            <person name="Spatafora J.W."/>
            <person name="Visel A."/>
            <person name="Grigoriev I.V."/>
        </authorList>
    </citation>
    <scope>NUCLEOTIDE SEQUENCE [LARGE SCALE GENOMIC DNA]</scope>
    <source>
        <strain evidence="2 3">CBS 115471</strain>
    </source>
</reference>
<gene>
    <name evidence="2" type="ORF">BCR34DRAFT_583006</name>
</gene>
<dbReference type="AlphaFoldDB" id="A0A1Y2A765"/>
<accession>A0A1Y2A765</accession>
<evidence type="ECO:0000313" key="3">
    <source>
        <dbReference type="Proteomes" id="UP000193144"/>
    </source>
</evidence>
<keyword evidence="1" id="KW-0472">Membrane</keyword>
<protein>
    <submittedName>
        <fullName evidence="2">Uncharacterized protein</fullName>
    </submittedName>
</protein>
<dbReference type="EMBL" id="MCFA01000007">
    <property type="protein sequence ID" value="ORY18382.1"/>
    <property type="molecule type" value="Genomic_DNA"/>
</dbReference>
<proteinExistence type="predicted"/>
<keyword evidence="1" id="KW-0812">Transmembrane</keyword>
<feature type="transmembrane region" description="Helical" evidence="1">
    <location>
        <begin position="75"/>
        <end position="98"/>
    </location>
</feature>
<keyword evidence="3" id="KW-1185">Reference proteome</keyword>